<reference evidence="3" key="2">
    <citation type="submission" date="2021-04" db="EMBL/GenBank/DDBJ databases">
        <authorList>
            <person name="Gilroy R."/>
        </authorList>
    </citation>
    <scope>NUCLEOTIDE SEQUENCE</scope>
    <source>
        <strain evidence="3">ChiSjej1B19-5720</strain>
    </source>
</reference>
<dbReference type="InterPro" id="IPR050300">
    <property type="entry name" value="GDXG_lipolytic_enzyme"/>
</dbReference>
<dbReference type="Proteomes" id="UP000823842">
    <property type="component" value="Unassembled WGS sequence"/>
</dbReference>
<accession>A0A9D2LQG1</accession>
<sequence length="294" mass="33285">MSEISDRIRKQFKEGDDIRDAGLKEPEDVKCCRDIVYGKDEKWQSLDVYRPKEAEDAPLPVIVSVHGGGWVYGDKERYRFYCMSLAQRGFAVVNFSYRLAPENKFPASLEDTNAVFTWVLAHKEEYAFDTEHIFAVGDSAGAHNLALYCCILTNQSYAAEYSFKTPRGFCPKAVALNCGKYNVPPQEGEDLETKELMKDYLPQGGTLEEMKRICAVDYITAAFPPVFLMTATGDFLTSQALVMAEKLMEKSVPFELHFYGDESHILGHVFHCNMKLPEAAKCNDEECAFFGKFM</sequence>
<organism evidence="3 4">
    <name type="scientific">Candidatus Blautia faecavium</name>
    <dbReference type="NCBI Taxonomy" id="2838487"/>
    <lineage>
        <taxon>Bacteria</taxon>
        <taxon>Bacillati</taxon>
        <taxon>Bacillota</taxon>
        <taxon>Clostridia</taxon>
        <taxon>Lachnospirales</taxon>
        <taxon>Lachnospiraceae</taxon>
        <taxon>Blautia</taxon>
    </lineage>
</organism>
<evidence type="ECO:0000256" key="1">
    <source>
        <dbReference type="ARBA" id="ARBA00022801"/>
    </source>
</evidence>
<dbReference type="SUPFAM" id="SSF53474">
    <property type="entry name" value="alpha/beta-Hydrolases"/>
    <property type="match status" value="1"/>
</dbReference>
<feature type="domain" description="BD-FAE-like" evidence="2">
    <location>
        <begin position="46"/>
        <end position="236"/>
    </location>
</feature>
<evidence type="ECO:0000313" key="4">
    <source>
        <dbReference type="Proteomes" id="UP000823842"/>
    </source>
</evidence>
<evidence type="ECO:0000259" key="2">
    <source>
        <dbReference type="Pfam" id="PF20434"/>
    </source>
</evidence>
<comment type="caution">
    <text evidence="3">The sequence shown here is derived from an EMBL/GenBank/DDBJ whole genome shotgun (WGS) entry which is preliminary data.</text>
</comment>
<dbReference type="InterPro" id="IPR029058">
    <property type="entry name" value="AB_hydrolase_fold"/>
</dbReference>
<dbReference type="InterPro" id="IPR049492">
    <property type="entry name" value="BD-FAE-like_dom"/>
</dbReference>
<protein>
    <submittedName>
        <fullName evidence="3">Alpha/beta hydrolase</fullName>
    </submittedName>
</protein>
<dbReference type="AlphaFoldDB" id="A0A9D2LQG1"/>
<name>A0A9D2LQG1_9FIRM</name>
<dbReference type="EMBL" id="DWYZ01000044">
    <property type="protein sequence ID" value="HJB27532.1"/>
    <property type="molecule type" value="Genomic_DNA"/>
</dbReference>
<evidence type="ECO:0000313" key="3">
    <source>
        <dbReference type="EMBL" id="HJB27532.1"/>
    </source>
</evidence>
<dbReference type="PANTHER" id="PTHR48081">
    <property type="entry name" value="AB HYDROLASE SUPERFAMILY PROTEIN C4A8.06C"/>
    <property type="match status" value="1"/>
</dbReference>
<dbReference type="GO" id="GO:0016787">
    <property type="term" value="F:hydrolase activity"/>
    <property type="evidence" value="ECO:0007669"/>
    <property type="project" value="UniProtKB-KW"/>
</dbReference>
<keyword evidence="1 3" id="KW-0378">Hydrolase</keyword>
<reference evidence="3" key="1">
    <citation type="journal article" date="2021" name="PeerJ">
        <title>Extensive microbial diversity within the chicken gut microbiome revealed by metagenomics and culture.</title>
        <authorList>
            <person name="Gilroy R."/>
            <person name="Ravi A."/>
            <person name="Getino M."/>
            <person name="Pursley I."/>
            <person name="Horton D.L."/>
            <person name="Alikhan N.F."/>
            <person name="Baker D."/>
            <person name="Gharbi K."/>
            <person name="Hall N."/>
            <person name="Watson M."/>
            <person name="Adriaenssens E.M."/>
            <person name="Foster-Nyarko E."/>
            <person name="Jarju S."/>
            <person name="Secka A."/>
            <person name="Antonio M."/>
            <person name="Oren A."/>
            <person name="Chaudhuri R.R."/>
            <person name="La Ragione R."/>
            <person name="Hildebrand F."/>
            <person name="Pallen M.J."/>
        </authorList>
    </citation>
    <scope>NUCLEOTIDE SEQUENCE</scope>
    <source>
        <strain evidence="3">ChiSjej1B19-5720</strain>
    </source>
</reference>
<dbReference type="Gene3D" id="3.40.50.1820">
    <property type="entry name" value="alpha/beta hydrolase"/>
    <property type="match status" value="1"/>
</dbReference>
<gene>
    <name evidence="3" type="ORF">IAA06_01905</name>
</gene>
<proteinExistence type="predicted"/>
<dbReference type="Pfam" id="PF20434">
    <property type="entry name" value="BD-FAE"/>
    <property type="match status" value="1"/>
</dbReference>